<name>A0A0D0XAM9_9ACTN</name>
<comment type="caution">
    <text evidence="3">The sequence shown here is derived from an EMBL/GenBank/DDBJ whole genome shotgun (WGS) entry which is preliminary data.</text>
</comment>
<dbReference type="PATRIC" id="fig|47853.6.peg.3280"/>
<evidence type="ECO:0000313" key="3">
    <source>
        <dbReference type="EMBL" id="KIR66475.1"/>
    </source>
</evidence>
<accession>A0A0D0XAM9</accession>
<dbReference type="GeneID" id="301305507"/>
<evidence type="ECO:0000256" key="2">
    <source>
        <dbReference type="SAM" id="SignalP"/>
    </source>
</evidence>
<gene>
    <name evidence="3" type="ORF">TK50_15540</name>
</gene>
<sequence>MRRLLAVLAALIVLPFTPVLPTAYAHADGWSGPQSTIVNRNGRKVIQLCDQGGGCRTTTPFFMALNTQSTPIGQNNWSYFNYQAQLAAANTAAPEMNVAPMLQVHLNNTSDAFIDQLAGRLNQLNPRPYLMVRMYLQDAPPGAEPMRMKDLQGNVRDDTGGAGHPWTFSEAWLAYQEQQISRVLTRMDAQYPGRVMAVLIAYENGGEWFYRPYGYDDTTNKMLDWGSPDLCATGTDGVRVCQLYPWTNDAGTQPGPRGRHAFYLDDYSASAEAGFCAWSALPASLVPGCRSATPTERNNAVPGQSPPTSGAARGTVLDPADLNSLRAAKYNQYLSSRNVAAITRLLARAKQATGNRILTAVFYGYLYGLRTELGISGSNDLATLVDSPYVDIIGVPHSYGDSRSLGNGFVQQGPPDTMRLANKLWLDEDDTRTLLACAPTNCQPIPFQTATNLWDSIRLLRRNLTTAAIGGRAIHFLDLQGVGWFGDPARTGDSEALWANLQSVFRAADKIQHGGANAYQPQVAVFVDDVSANYQPALTPAGENSYAFASDQLSNLVDDLTRLGTPVRHYLLSDLTKGNLDLSAIKLAVLPNAYAVSPTVRSAIDTRLKTPGRTVLSLYAAGYVQGDQAASTASMTALTGITVAKGTGTPNLGQTYSFVGQSGGPAYPLTPWFTVTDAGATTLGTYQAGGVSLARKSIPVAGGSWTSVYAAAPKLPLAALRRISEDAGVHHFAPAGDVVEAAGNTLMVHAGTTGARTVRLPQAMPRVYETALYPSDVELCRSCAQLANLPFNAGDTRVFRWTTPPRGNFELLTGSTVEGWAVDPDQPGTSSTVAVYRGGPAGVGTYLGDFPTATNRPDVNAYFGISGVHGFRFTLSGCTPGTQLHVYALDPEGASGDGSTYLGARPCT</sequence>
<feature type="signal peptide" evidence="2">
    <location>
        <begin position="1"/>
        <end position="27"/>
    </location>
</feature>
<evidence type="ECO:0000313" key="4">
    <source>
        <dbReference type="Proteomes" id="UP000032254"/>
    </source>
</evidence>
<dbReference type="AlphaFoldDB" id="A0A0D0XAM9"/>
<dbReference type="Gene3D" id="3.40.50.880">
    <property type="match status" value="1"/>
</dbReference>
<feature type="compositionally biased region" description="Polar residues" evidence="1">
    <location>
        <begin position="293"/>
        <end position="308"/>
    </location>
</feature>
<dbReference type="EMBL" id="JXSX01000001">
    <property type="protein sequence ID" value="KIR66475.1"/>
    <property type="molecule type" value="Genomic_DNA"/>
</dbReference>
<protein>
    <submittedName>
        <fullName evidence="3">Uncharacterized protein</fullName>
    </submittedName>
</protein>
<feature type="region of interest" description="Disordered" evidence="1">
    <location>
        <begin position="293"/>
        <end position="313"/>
    </location>
</feature>
<dbReference type="RefSeq" id="WP_043963380.1">
    <property type="nucleotide sequence ID" value="NZ_JXSX01000001.1"/>
</dbReference>
<keyword evidence="4" id="KW-1185">Reference proteome</keyword>
<reference evidence="3 4" key="1">
    <citation type="submission" date="2015-01" db="EMBL/GenBank/DDBJ databases">
        <title>Sequencing and annotation of Micromonospora carbonacea strain JXNU-1 genome.</title>
        <authorList>
            <person name="Long Z."/>
            <person name="Huang Y."/>
            <person name="Jiang Y."/>
        </authorList>
    </citation>
    <scope>NUCLEOTIDE SEQUENCE [LARGE SCALE GENOMIC DNA]</scope>
    <source>
        <strain evidence="3 4">JXNU-1</strain>
    </source>
</reference>
<dbReference type="OrthoDB" id="9764271at2"/>
<evidence type="ECO:0000256" key="1">
    <source>
        <dbReference type="SAM" id="MobiDB-lite"/>
    </source>
</evidence>
<proteinExistence type="predicted"/>
<dbReference type="InterPro" id="IPR029062">
    <property type="entry name" value="Class_I_gatase-like"/>
</dbReference>
<organism evidence="3 4">
    <name type="scientific">Micromonospora haikouensis</name>
    <dbReference type="NCBI Taxonomy" id="686309"/>
    <lineage>
        <taxon>Bacteria</taxon>
        <taxon>Bacillati</taxon>
        <taxon>Actinomycetota</taxon>
        <taxon>Actinomycetes</taxon>
        <taxon>Micromonosporales</taxon>
        <taxon>Micromonosporaceae</taxon>
        <taxon>Micromonospora</taxon>
    </lineage>
</organism>
<dbReference type="Proteomes" id="UP000032254">
    <property type="component" value="Unassembled WGS sequence"/>
</dbReference>
<keyword evidence="2" id="KW-0732">Signal</keyword>
<feature type="chain" id="PRO_5039275669" evidence="2">
    <location>
        <begin position="28"/>
        <end position="908"/>
    </location>
</feature>